<gene>
    <name evidence="5" type="primary">LOC108266220</name>
</gene>
<dbReference type="RefSeq" id="XP_053536599.1">
    <property type="nucleotide sequence ID" value="XM_053680624.1"/>
</dbReference>
<dbReference type="EC" id="3.4.24.-" evidence="2"/>
<dbReference type="CTD" id="100003133"/>
<accession>A0A9F7TKT9</accession>
<feature type="binding site" evidence="1">
    <location>
        <position position="204"/>
    </location>
    <ligand>
        <name>Zn(2+)</name>
        <dbReference type="ChEBI" id="CHEBI:29105"/>
        <note>catalytic</note>
    </ligand>
</feature>
<dbReference type="InterPro" id="IPR024079">
    <property type="entry name" value="MetalloPept_cat_dom_sf"/>
</dbReference>
<dbReference type="Proteomes" id="UP000221080">
    <property type="component" value="Chromosome 6"/>
</dbReference>
<evidence type="ECO:0000313" key="5">
    <source>
        <dbReference type="RefSeq" id="XP_053536599.1"/>
    </source>
</evidence>
<keyword evidence="2" id="KW-0645">Protease</keyword>
<name>A0A9F7TKT9_ICTPU</name>
<dbReference type="PROSITE" id="PS51864">
    <property type="entry name" value="ASTACIN"/>
    <property type="match status" value="1"/>
</dbReference>
<dbReference type="GeneID" id="108266220"/>
<evidence type="ECO:0000313" key="4">
    <source>
        <dbReference type="Proteomes" id="UP000221080"/>
    </source>
</evidence>
<dbReference type="SMART" id="SM00235">
    <property type="entry name" value="ZnMc"/>
    <property type="match status" value="1"/>
</dbReference>
<feature type="binding site" evidence="1">
    <location>
        <position position="210"/>
    </location>
    <ligand>
        <name>Zn(2+)</name>
        <dbReference type="ChEBI" id="CHEBI:29105"/>
        <note>catalytic</note>
    </ligand>
</feature>
<keyword evidence="1 2" id="KW-0862">Zinc</keyword>
<keyword evidence="1 2" id="KW-0479">Metal-binding</keyword>
<keyword evidence="2" id="KW-0378">Hydrolase</keyword>
<protein>
    <recommendedName>
        <fullName evidence="2">Metalloendopeptidase</fullName>
        <ecNumber evidence="2">3.4.24.-</ecNumber>
    </recommendedName>
</protein>
<organism evidence="4 5">
    <name type="scientific">Ictalurus punctatus</name>
    <name type="common">Channel catfish</name>
    <name type="synonym">Silurus punctatus</name>
    <dbReference type="NCBI Taxonomy" id="7998"/>
    <lineage>
        <taxon>Eukaryota</taxon>
        <taxon>Metazoa</taxon>
        <taxon>Chordata</taxon>
        <taxon>Craniata</taxon>
        <taxon>Vertebrata</taxon>
        <taxon>Euteleostomi</taxon>
        <taxon>Actinopterygii</taxon>
        <taxon>Neopterygii</taxon>
        <taxon>Teleostei</taxon>
        <taxon>Ostariophysi</taxon>
        <taxon>Siluriformes</taxon>
        <taxon>Ictaluridae</taxon>
        <taxon>Ictalurus</taxon>
    </lineage>
</organism>
<dbReference type="Gene3D" id="3.40.390.10">
    <property type="entry name" value="Collagenase (Catalytic Domain)"/>
    <property type="match status" value="1"/>
</dbReference>
<dbReference type="PANTHER" id="PTHR10127:SF791">
    <property type="entry name" value="METALLOENDOPEPTIDASE"/>
    <property type="match status" value="1"/>
</dbReference>
<dbReference type="Pfam" id="PF01400">
    <property type="entry name" value="Astacin"/>
    <property type="match status" value="1"/>
</dbReference>
<dbReference type="InterPro" id="IPR006026">
    <property type="entry name" value="Peptidase_Metallo"/>
</dbReference>
<dbReference type="GO" id="GO:0008270">
    <property type="term" value="F:zinc ion binding"/>
    <property type="evidence" value="ECO:0007669"/>
    <property type="project" value="UniProtKB-UniRule"/>
</dbReference>
<keyword evidence="4" id="KW-1185">Reference proteome</keyword>
<sequence>MNLIIRLQEKPFKAGDRETAHVSGSVVSMRHTEVLFLLLPWFTQLLQHSIGSEFRNTRYRSSYTENERTAMDTIMDINDYEAVDAMDGVKLREGDIAVSIRSEKSCFAQSCLWSRSVDGHVYIAYTLSPKYTEAERQIIKQGMHLIERDTCVRFVPRTHQRDFLDIQPKTGCWSYLGSSGGRQTLSLQSPECVSSGVVSHQLMHVLGFVHEQSRPDRDKYVTIMWSKIWKDHVRNFGKFKMNNMDMPYDYGSIMHFGKYTYSEDGDPTIVPKGSWNIKLGQRLGPSELDVMKINKLYKCI</sequence>
<reference evidence="5" key="2">
    <citation type="submission" date="2025-08" db="UniProtKB">
        <authorList>
            <consortium name="RefSeq"/>
        </authorList>
    </citation>
    <scope>IDENTIFICATION</scope>
    <source>
        <tissue evidence="5">Blood</tissue>
    </source>
</reference>
<dbReference type="AlphaFoldDB" id="A0A9F7TKT9"/>
<feature type="binding site" evidence="1">
    <location>
        <position position="200"/>
    </location>
    <ligand>
        <name>Zn(2+)</name>
        <dbReference type="ChEBI" id="CHEBI:29105"/>
        <note>catalytic</note>
    </ligand>
</feature>
<evidence type="ECO:0000259" key="3">
    <source>
        <dbReference type="PROSITE" id="PS51864"/>
    </source>
</evidence>
<proteinExistence type="predicted"/>
<keyword evidence="2" id="KW-0482">Metalloprotease</keyword>
<dbReference type="SUPFAM" id="SSF55486">
    <property type="entry name" value="Metalloproteases ('zincins'), catalytic domain"/>
    <property type="match status" value="1"/>
</dbReference>
<dbReference type="InterPro" id="IPR001506">
    <property type="entry name" value="Peptidase_M12A"/>
</dbReference>
<dbReference type="KEGG" id="ipu:108266220"/>
<dbReference type="PANTHER" id="PTHR10127">
    <property type="entry name" value="DISCOIDIN, CUB, EGF, LAMININ , AND ZINC METALLOPROTEASE DOMAIN CONTAINING"/>
    <property type="match status" value="1"/>
</dbReference>
<feature type="domain" description="Peptidase M12A" evidence="3">
    <location>
        <begin position="98"/>
        <end position="300"/>
    </location>
</feature>
<dbReference type="OrthoDB" id="291007at2759"/>
<comment type="caution">
    <text evidence="1">Lacks conserved residue(s) required for the propagation of feature annotation.</text>
</comment>
<evidence type="ECO:0000256" key="1">
    <source>
        <dbReference type="PROSITE-ProRule" id="PRU01211"/>
    </source>
</evidence>
<dbReference type="PRINTS" id="PR00480">
    <property type="entry name" value="ASTACIN"/>
</dbReference>
<dbReference type="GO" id="GO:0006508">
    <property type="term" value="P:proteolysis"/>
    <property type="evidence" value="ECO:0007669"/>
    <property type="project" value="UniProtKB-KW"/>
</dbReference>
<dbReference type="GO" id="GO:0004222">
    <property type="term" value="F:metalloendopeptidase activity"/>
    <property type="evidence" value="ECO:0007669"/>
    <property type="project" value="UniProtKB-UniRule"/>
</dbReference>
<evidence type="ECO:0000256" key="2">
    <source>
        <dbReference type="RuleBase" id="RU361183"/>
    </source>
</evidence>
<reference evidence="4" key="1">
    <citation type="journal article" date="2016" name="Nat. Commun.">
        <title>The channel catfish genome sequence provides insights into the evolution of scale formation in teleosts.</title>
        <authorList>
            <person name="Liu Z."/>
            <person name="Liu S."/>
            <person name="Yao J."/>
            <person name="Bao L."/>
            <person name="Zhang J."/>
            <person name="Li Y."/>
            <person name="Jiang C."/>
            <person name="Sun L."/>
            <person name="Wang R."/>
            <person name="Zhang Y."/>
            <person name="Zhou T."/>
            <person name="Zeng Q."/>
            <person name="Fu Q."/>
            <person name="Gao S."/>
            <person name="Li N."/>
            <person name="Koren S."/>
            <person name="Jiang Y."/>
            <person name="Zimin A."/>
            <person name="Xu P."/>
            <person name="Phillippy A.M."/>
            <person name="Geng X."/>
            <person name="Song L."/>
            <person name="Sun F."/>
            <person name="Li C."/>
            <person name="Wang X."/>
            <person name="Chen A."/>
            <person name="Jin Y."/>
            <person name="Yuan Z."/>
            <person name="Yang Y."/>
            <person name="Tan S."/>
            <person name="Peatman E."/>
            <person name="Lu J."/>
            <person name="Qin Z."/>
            <person name="Dunham R."/>
            <person name="Li Z."/>
            <person name="Sonstegard T."/>
            <person name="Feng J."/>
            <person name="Danzmann R.G."/>
            <person name="Schroeder S."/>
            <person name="Scheffler B."/>
            <person name="Duke M.V."/>
            <person name="Ballard L."/>
            <person name="Kucuktas H."/>
            <person name="Kaltenboeck L."/>
            <person name="Liu H."/>
            <person name="Armbruster J."/>
            <person name="Xie Y."/>
            <person name="Kirby M.L."/>
            <person name="Tian Y."/>
            <person name="Flanagan M.E."/>
            <person name="Mu W."/>
            <person name="Waldbieser G.C."/>
        </authorList>
    </citation>
    <scope>NUCLEOTIDE SEQUENCE [LARGE SCALE GENOMIC DNA]</scope>
    <source>
        <strain evidence="4">SDA103</strain>
    </source>
</reference>
<comment type="cofactor">
    <cofactor evidence="1 2">
        <name>Zn(2+)</name>
        <dbReference type="ChEBI" id="CHEBI:29105"/>
    </cofactor>
    <text evidence="1 2">Binds 1 zinc ion per subunit.</text>
</comment>